<dbReference type="PROSITE" id="PS00028">
    <property type="entry name" value="ZINC_FINGER_C2H2_1"/>
    <property type="match status" value="2"/>
</dbReference>
<dbReference type="GO" id="GO:0005634">
    <property type="term" value="C:nucleus"/>
    <property type="evidence" value="ECO:0007669"/>
    <property type="project" value="UniProtKB-SubCell"/>
</dbReference>
<keyword evidence="8" id="KW-0472">Membrane</keyword>
<evidence type="ECO:0000256" key="6">
    <source>
        <dbReference type="ARBA" id="ARBA00023242"/>
    </source>
</evidence>
<reference evidence="10 11" key="1">
    <citation type="submission" date="2017-03" db="EMBL/GenBank/DDBJ databases">
        <title>Genome of the blue death feigning beetle - Asbolus verrucosus.</title>
        <authorList>
            <person name="Rider S.D."/>
        </authorList>
    </citation>
    <scope>NUCLEOTIDE SEQUENCE [LARGE SCALE GENOMIC DNA]</scope>
    <source>
        <strain evidence="10">Butters</strain>
        <tissue evidence="10">Head and leg muscle</tissue>
    </source>
</reference>
<dbReference type="OrthoDB" id="6751442at2759"/>
<evidence type="ECO:0000256" key="7">
    <source>
        <dbReference type="PROSITE-ProRule" id="PRU00042"/>
    </source>
</evidence>
<dbReference type="Gene3D" id="3.30.160.60">
    <property type="entry name" value="Classic Zinc Finger"/>
    <property type="match status" value="3"/>
</dbReference>
<dbReference type="GO" id="GO:0000981">
    <property type="term" value="F:DNA-binding transcription factor activity, RNA polymerase II-specific"/>
    <property type="evidence" value="ECO:0007669"/>
    <property type="project" value="TreeGrafter"/>
</dbReference>
<keyword evidence="8" id="KW-1133">Transmembrane helix</keyword>
<evidence type="ECO:0000256" key="8">
    <source>
        <dbReference type="SAM" id="Phobius"/>
    </source>
</evidence>
<evidence type="ECO:0000256" key="2">
    <source>
        <dbReference type="ARBA" id="ARBA00022723"/>
    </source>
</evidence>
<dbReference type="Pfam" id="PF13894">
    <property type="entry name" value="zf-C2H2_4"/>
    <property type="match status" value="1"/>
</dbReference>
<dbReference type="AlphaFoldDB" id="A0A482V7K8"/>
<dbReference type="SUPFAM" id="SSF57667">
    <property type="entry name" value="beta-beta-alpha zinc fingers"/>
    <property type="match status" value="3"/>
</dbReference>
<keyword evidence="11" id="KW-1185">Reference proteome</keyword>
<protein>
    <recommendedName>
        <fullName evidence="9">C2H2-type domain-containing protein</fullName>
    </recommendedName>
</protein>
<keyword evidence="2" id="KW-0479">Metal-binding</keyword>
<evidence type="ECO:0000313" key="11">
    <source>
        <dbReference type="Proteomes" id="UP000292052"/>
    </source>
</evidence>
<evidence type="ECO:0000259" key="9">
    <source>
        <dbReference type="PROSITE" id="PS50157"/>
    </source>
</evidence>
<dbReference type="SMART" id="SM00355">
    <property type="entry name" value="ZnF_C2H2"/>
    <property type="match status" value="5"/>
</dbReference>
<dbReference type="PANTHER" id="PTHR24394:SF29">
    <property type="entry name" value="MYONEURIN"/>
    <property type="match status" value="1"/>
</dbReference>
<feature type="domain" description="C2H2-type" evidence="9">
    <location>
        <begin position="240"/>
        <end position="268"/>
    </location>
</feature>
<gene>
    <name evidence="10" type="ORF">BDFB_000078</name>
</gene>
<evidence type="ECO:0000256" key="5">
    <source>
        <dbReference type="ARBA" id="ARBA00022833"/>
    </source>
</evidence>
<accession>A0A482V7K8</accession>
<dbReference type="GO" id="GO:0008270">
    <property type="term" value="F:zinc ion binding"/>
    <property type="evidence" value="ECO:0007669"/>
    <property type="project" value="UniProtKB-KW"/>
</dbReference>
<feature type="domain" description="C2H2-type" evidence="9">
    <location>
        <begin position="47"/>
        <end position="74"/>
    </location>
</feature>
<dbReference type="InterPro" id="IPR013087">
    <property type="entry name" value="Znf_C2H2_type"/>
</dbReference>
<comment type="caution">
    <text evidence="10">The sequence shown here is derived from an EMBL/GenBank/DDBJ whole genome shotgun (WGS) entry which is preliminary data.</text>
</comment>
<dbReference type="InterPro" id="IPR036236">
    <property type="entry name" value="Znf_C2H2_sf"/>
</dbReference>
<evidence type="ECO:0000256" key="4">
    <source>
        <dbReference type="ARBA" id="ARBA00022771"/>
    </source>
</evidence>
<keyword evidence="4 7" id="KW-0863">Zinc-finger</keyword>
<proteinExistence type="predicted"/>
<feature type="domain" description="C2H2-type" evidence="9">
    <location>
        <begin position="110"/>
        <end position="138"/>
    </location>
</feature>
<feature type="domain" description="C2H2-type" evidence="9">
    <location>
        <begin position="211"/>
        <end position="233"/>
    </location>
</feature>
<organism evidence="10 11">
    <name type="scientific">Asbolus verrucosus</name>
    <name type="common">Desert ironclad beetle</name>
    <dbReference type="NCBI Taxonomy" id="1661398"/>
    <lineage>
        <taxon>Eukaryota</taxon>
        <taxon>Metazoa</taxon>
        <taxon>Ecdysozoa</taxon>
        <taxon>Arthropoda</taxon>
        <taxon>Hexapoda</taxon>
        <taxon>Insecta</taxon>
        <taxon>Pterygota</taxon>
        <taxon>Neoptera</taxon>
        <taxon>Endopterygota</taxon>
        <taxon>Coleoptera</taxon>
        <taxon>Polyphaga</taxon>
        <taxon>Cucujiformia</taxon>
        <taxon>Tenebrionidae</taxon>
        <taxon>Pimeliinae</taxon>
        <taxon>Asbolus</taxon>
    </lineage>
</organism>
<keyword evidence="5" id="KW-0862">Zinc</keyword>
<evidence type="ECO:0000256" key="3">
    <source>
        <dbReference type="ARBA" id="ARBA00022737"/>
    </source>
</evidence>
<dbReference type="PROSITE" id="PS50157">
    <property type="entry name" value="ZINC_FINGER_C2H2_2"/>
    <property type="match status" value="5"/>
</dbReference>
<keyword evidence="3" id="KW-0677">Repeat</keyword>
<dbReference type="EMBL" id="QDEB01130526">
    <property type="protein sequence ID" value="RZB39176.1"/>
    <property type="molecule type" value="Genomic_DNA"/>
</dbReference>
<evidence type="ECO:0000313" key="10">
    <source>
        <dbReference type="EMBL" id="RZB39176.1"/>
    </source>
</evidence>
<name>A0A482V7K8_ASBVE</name>
<keyword evidence="8" id="KW-0812">Transmembrane</keyword>
<evidence type="ECO:0000256" key="1">
    <source>
        <dbReference type="ARBA" id="ARBA00004123"/>
    </source>
</evidence>
<comment type="subcellular location">
    <subcellularLocation>
        <location evidence="1">Nucleus</location>
    </subcellularLocation>
</comment>
<dbReference type="Proteomes" id="UP000292052">
    <property type="component" value="Unassembled WGS sequence"/>
</dbReference>
<feature type="domain" description="C2H2-type" evidence="9">
    <location>
        <begin position="76"/>
        <end position="98"/>
    </location>
</feature>
<feature type="transmembrane region" description="Helical" evidence="8">
    <location>
        <begin position="30"/>
        <end position="49"/>
    </location>
</feature>
<dbReference type="PANTHER" id="PTHR24394">
    <property type="entry name" value="ZINC FINGER PROTEIN"/>
    <property type="match status" value="1"/>
</dbReference>
<dbReference type="Pfam" id="PF00096">
    <property type="entry name" value="zf-C2H2"/>
    <property type="match status" value="3"/>
</dbReference>
<keyword evidence="6" id="KW-0539">Nucleus</keyword>
<sequence>MYLLIVKVTINFVYVKLLALIRENLPLNQIVGLILFFLGYVVVDGMIMCKRCGKKYKYKKNFQRHVKYECHKPPQFSCYFCPSRFTQNSSLKTHMATHHHVYDIKIHKLYRCPKCGKGYKHKPNLYRHAKYECDGISHFVCAICSKAYTQKVNTNAKLAESPTGISRTCTDIKNTNVRVSPISDASTVLRLFKCGTSLARLAWLHNFFLGFQCKKCGKVYKHRCNLYRHSKYHCDGISHFVCPVCSKAYTQKSSLQHHVWTIHPDQKPLVQSRSDQKEQILIEFVTGAGSENMEDFSIPENELFTCLCNNCGKGKFIRVQTVTDRTDQATLFGDTLSTCVAVKDHHLQGTDSSTTITSVIDAKNHTNAKAQSDAI</sequence>